<dbReference type="InterPro" id="IPR025816">
    <property type="entry name" value="RrmJ-type_MeTrfase"/>
</dbReference>
<dbReference type="Pfam" id="PF01728">
    <property type="entry name" value="FtsJ"/>
    <property type="match status" value="1"/>
</dbReference>
<dbReference type="GO" id="GO:0004483">
    <property type="term" value="F:methyltransferase cap1 activity"/>
    <property type="evidence" value="ECO:0007669"/>
    <property type="project" value="UniProtKB-UniRule"/>
</dbReference>
<keyword evidence="1" id="KW-0506">mRNA capping</keyword>
<dbReference type="GO" id="GO:0006370">
    <property type="term" value="P:7-methylguanosine mRNA capping"/>
    <property type="evidence" value="ECO:0007669"/>
    <property type="project" value="UniProtKB-UniRule"/>
</dbReference>
<dbReference type="Gene3D" id="3.40.50.12760">
    <property type="match status" value="1"/>
</dbReference>
<dbReference type="GO" id="GO:0005737">
    <property type="term" value="C:cytoplasm"/>
    <property type="evidence" value="ECO:0007669"/>
    <property type="project" value="TreeGrafter"/>
</dbReference>
<dbReference type="GO" id="GO:0016556">
    <property type="term" value="P:mRNA modification"/>
    <property type="evidence" value="ECO:0007669"/>
    <property type="project" value="UniProtKB-UniRule"/>
</dbReference>
<keyword evidence="5" id="KW-1185">Reference proteome</keyword>
<dbReference type="GO" id="GO:0003676">
    <property type="term" value="F:nucleic acid binding"/>
    <property type="evidence" value="ECO:0007669"/>
    <property type="project" value="UniProtKB-UniRule"/>
</dbReference>
<feature type="domain" description="RrmJ-type SAM-dependent 2'-O-MTase" evidence="3">
    <location>
        <begin position="330"/>
        <end position="540"/>
    </location>
</feature>
<reference evidence="4" key="1">
    <citation type="submission" date="2020-12" db="EMBL/GenBank/DDBJ databases">
        <title>Metabolic potential, ecology and presence of endohyphal bacteria is reflected in genomic diversity of Mucoromycotina.</title>
        <authorList>
            <person name="Muszewska A."/>
            <person name="Okrasinska A."/>
            <person name="Steczkiewicz K."/>
            <person name="Drgas O."/>
            <person name="Orlowska M."/>
            <person name="Perlinska-Lenart U."/>
            <person name="Aleksandrzak-Piekarczyk T."/>
            <person name="Szatraj K."/>
            <person name="Zielenkiewicz U."/>
            <person name="Pilsyk S."/>
            <person name="Malc E."/>
            <person name="Mieczkowski P."/>
            <person name="Kruszewska J.S."/>
            <person name="Biernat P."/>
            <person name="Pawlowska J."/>
        </authorList>
    </citation>
    <scope>NUCLEOTIDE SEQUENCE</scope>
    <source>
        <strain evidence="4">WA0000051536</strain>
    </source>
</reference>
<dbReference type="InterPro" id="IPR029063">
    <property type="entry name" value="SAM-dependent_MTases_sf"/>
</dbReference>
<dbReference type="GO" id="GO:0005634">
    <property type="term" value="C:nucleus"/>
    <property type="evidence" value="ECO:0007669"/>
    <property type="project" value="UniProtKB-SubCell"/>
</dbReference>
<feature type="non-terminal residue" evidence="4">
    <location>
        <position position="1"/>
    </location>
</feature>
<accession>A0A8H7PPH1</accession>
<sequence>DDPDYRETRVDSGIPPPSISTIPHFDERGPPRGTARGQPDPLMSYNPKRQRNDGPYQRQGEPYQRHNEGYPRHERQHDSYGRGDQRREPYQRPDERSHRFEHDRHHGSDRRDEPYHRPDQQYRPREDPHHRDERHPSDRRDDWHHRDERYPSYRRDEPYHRDERHPSDRRDDSYHRSEQQHRPREEQYERHGHPSHDDPHRRSEQHYRPRDEHQPREDSHRRDTKHPELSSQVLPPPSKAIEVDFKMNTDFLVCGEDDATVKLSTEEEIVKCLKIKFGGMDEPVDYEFVSSADLVQQVNAVKNRLSGTQHEVFTLARSRTNPFDQIDRAIFMNRAATKLAVLDVTFNLMSVSDSSQIFRFADLCGGPGGFSEYLLWRAHTSGQRIHGYGITLKGEADKEWRLNNFHPDANVQESFTVIDGQDHTGDICNPENMAAFAAEVRQESPLGVDLVVADGGICFEGKQDKQEQIAQQLLVCQIATMLASLRKGGKFVCKFFDITQEFTAGLVWILYQCFESICITKPLTSRPANAERYIICDKLRFNRPQAIIDYLLSVNQAIKDEQTKRVCGVVELATLKRDESFIDYLKMRNMIFAIKQKEALERVEEFVQQPHNGAMEPDQSQVRRRCLREWRLPLQKEN</sequence>
<dbReference type="PANTHER" id="PTHR16121">
    <property type="entry name" value="CAP-SPECIFIC MRNA (NUCLEOSIDE-2'-O-)-METHYLTRANSFERASE 1-RELATED"/>
    <property type="match status" value="1"/>
</dbReference>
<evidence type="ECO:0000256" key="2">
    <source>
        <dbReference type="SAM" id="MobiDB-lite"/>
    </source>
</evidence>
<keyword evidence="1" id="KW-0539">Nucleus</keyword>
<dbReference type="SUPFAM" id="SSF53335">
    <property type="entry name" value="S-adenosyl-L-methionine-dependent methyltransferases"/>
    <property type="match status" value="1"/>
</dbReference>
<protein>
    <recommendedName>
        <fullName evidence="1">Cap-specific mRNA (nucleoside-2'-O-)-methyltransferase 1</fullName>
        <ecNumber evidence="1">2.1.1.57</ecNumber>
    </recommendedName>
    <alternativeName>
        <fullName evidence="1">Cap1 2'O-ribose methyltransferase 1</fullName>
    </alternativeName>
</protein>
<organism evidence="4 5">
    <name type="scientific">Umbelopsis vinacea</name>
    <dbReference type="NCBI Taxonomy" id="44442"/>
    <lineage>
        <taxon>Eukaryota</taxon>
        <taxon>Fungi</taxon>
        <taxon>Fungi incertae sedis</taxon>
        <taxon>Mucoromycota</taxon>
        <taxon>Mucoromycotina</taxon>
        <taxon>Umbelopsidomycetes</taxon>
        <taxon>Umbelopsidales</taxon>
        <taxon>Umbelopsidaceae</taxon>
        <taxon>Umbelopsis</taxon>
    </lineage>
</organism>
<feature type="compositionally biased region" description="Basic and acidic residues" evidence="2">
    <location>
        <begin position="63"/>
        <end position="228"/>
    </location>
</feature>
<dbReference type="PANTHER" id="PTHR16121:SF0">
    <property type="entry name" value="CAP-SPECIFIC MRNA (NUCLEOSIDE-2'-O-)-METHYLTRANSFERASE 1"/>
    <property type="match status" value="1"/>
</dbReference>
<evidence type="ECO:0000259" key="3">
    <source>
        <dbReference type="PROSITE" id="PS51613"/>
    </source>
</evidence>
<comment type="caution">
    <text evidence="4">The sequence shown here is derived from an EMBL/GenBank/DDBJ whole genome shotgun (WGS) entry which is preliminary data.</text>
</comment>
<comment type="function">
    <text evidence="1">S-adenosyl-L-methionine-dependent methyltransferase that mediates RNA cap1 2'-O-ribose methylation to the 5'-cap structure of RNAs. Methylates the ribose of the first nucleotide of a m(7)GpppG-capped mRNA to produce m(7)GpppNmp (cap1).</text>
</comment>
<keyword evidence="1" id="KW-0808">Transferase</keyword>
<comment type="subcellular location">
    <subcellularLocation>
        <location evidence="1">Nucleus</location>
    </subcellularLocation>
</comment>
<dbReference type="InterPro" id="IPR002877">
    <property type="entry name" value="RNA_MeTrfase_FtsJ_dom"/>
</dbReference>
<dbReference type="PROSITE" id="PS51613">
    <property type="entry name" value="SAM_MT_RRMJ"/>
    <property type="match status" value="1"/>
</dbReference>
<evidence type="ECO:0000313" key="4">
    <source>
        <dbReference type="EMBL" id="KAG2177550.1"/>
    </source>
</evidence>
<comment type="catalytic activity">
    <reaction evidence="1">
        <text>a 5'-end (N(7)-methyl 5'-triphosphoguanosine)-ribonucleoside in mRNA + S-adenosyl-L-methionine = a 5'-end (N(7)-methyl 5'-triphosphoguanosine)-(2'-O-methyl-ribonucleoside) in mRNA + S-adenosyl-L-homocysteine + H(+)</text>
        <dbReference type="Rhea" id="RHEA:67020"/>
        <dbReference type="Rhea" id="RHEA-COMP:17167"/>
        <dbReference type="Rhea" id="RHEA-COMP:17168"/>
        <dbReference type="ChEBI" id="CHEBI:15378"/>
        <dbReference type="ChEBI" id="CHEBI:57856"/>
        <dbReference type="ChEBI" id="CHEBI:59789"/>
        <dbReference type="ChEBI" id="CHEBI:156461"/>
        <dbReference type="ChEBI" id="CHEBI:167609"/>
        <dbReference type="EC" id="2.1.1.57"/>
    </reaction>
</comment>
<dbReference type="Proteomes" id="UP000612746">
    <property type="component" value="Unassembled WGS sequence"/>
</dbReference>
<gene>
    <name evidence="4" type="ORF">INT44_008062</name>
</gene>
<dbReference type="EMBL" id="JAEPRA010000012">
    <property type="protein sequence ID" value="KAG2177550.1"/>
    <property type="molecule type" value="Genomic_DNA"/>
</dbReference>
<dbReference type="GO" id="GO:0032259">
    <property type="term" value="P:methylation"/>
    <property type="evidence" value="ECO:0007669"/>
    <property type="project" value="UniProtKB-KW"/>
</dbReference>
<dbReference type="InterPro" id="IPR050851">
    <property type="entry name" value="mRNA_Cap_2O-Ribose_MeTrfase"/>
</dbReference>
<name>A0A8H7PPH1_9FUNG</name>
<feature type="compositionally biased region" description="Basic and acidic residues" evidence="2">
    <location>
        <begin position="1"/>
        <end position="10"/>
    </location>
</feature>
<evidence type="ECO:0000256" key="1">
    <source>
        <dbReference type="RuleBase" id="RU368012"/>
    </source>
</evidence>
<evidence type="ECO:0000313" key="5">
    <source>
        <dbReference type="Proteomes" id="UP000612746"/>
    </source>
</evidence>
<keyword evidence="1" id="KW-0949">S-adenosyl-L-methionine</keyword>
<keyword evidence="1" id="KW-0489">Methyltransferase</keyword>
<dbReference type="OrthoDB" id="10251234at2759"/>
<feature type="region of interest" description="Disordered" evidence="2">
    <location>
        <begin position="1"/>
        <end position="239"/>
    </location>
</feature>
<proteinExistence type="predicted"/>
<dbReference type="EC" id="2.1.1.57" evidence="1"/>
<keyword evidence="1" id="KW-0507">mRNA processing</keyword>
<dbReference type="AlphaFoldDB" id="A0A8H7PPH1"/>